<feature type="domain" description="Mechanosensitive ion channel MscS C-terminal" evidence="10">
    <location>
        <begin position="189"/>
        <end position="269"/>
    </location>
</feature>
<keyword evidence="3" id="KW-1003">Cell membrane</keyword>
<feature type="region of interest" description="Disordered" evidence="7">
    <location>
        <begin position="308"/>
        <end position="398"/>
    </location>
</feature>
<dbReference type="InterPro" id="IPR006685">
    <property type="entry name" value="MscS_channel_2nd"/>
</dbReference>
<dbReference type="SUPFAM" id="SSF82689">
    <property type="entry name" value="Mechanosensitive channel protein MscS (YggB), C-terminal domain"/>
    <property type="match status" value="1"/>
</dbReference>
<evidence type="ECO:0000313" key="12">
    <source>
        <dbReference type="Proteomes" id="UP000608850"/>
    </source>
</evidence>
<feature type="region of interest" description="Disordered" evidence="7">
    <location>
        <begin position="270"/>
        <end position="295"/>
    </location>
</feature>
<evidence type="ECO:0000256" key="7">
    <source>
        <dbReference type="SAM" id="MobiDB-lite"/>
    </source>
</evidence>
<evidence type="ECO:0000256" key="2">
    <source>
        <dbReference type="ARBA" id="ARBA00008017"/>
    </source>
</evidence>
<name>A0A830G7T6_9EURY</name>
<dbReference type="InterPro" id="IPR010920">
    <property type="entry name" value="LSM_dom_sf"/>
</dbReference>
<reference evidence="11 12" key="1">
    <citation type="journal article" date="2019" name="Int. J. Syst. Evol. Microbiol.">
        <title>The Global Catalogue of Microorganisms (GCM) 10K type strain sequencing project: providing services to taxonomists for standard genome sequencing and annotation.</title>
        <authorList>
            <consortium name="The Broad Institute Genomics Platform"/>
            <consortium name="The Broad Institute Genome Sequencing Center for Infectious Disease"/>
            <person name="Wu L."/>
            <person name="Ma J."/>
        </authorList>
    </citation>
    <scope>NUCLEOTIDE SEQUENCE [LARGE SCALE GENOMIC DNA]</scope>
    <source>
        <strain evidence="11 12">JCM 16331</strain>
    </source>
</reference>
<feature type="transmembrane region" description="Helical" evidence="8">
    <location>
        <begin position="27"/>
        <end position="49"/>
    </location>
</feature>
<comment type="similarity">
    <text evidence="2">Belongs to the MscS (TC 1.A.23) family.</text>
</comment>
<evidence type="ECO:0008006" key="13">
    <source>
        <dbReference type="Google" id="ProtNLM"/>
    </source>
</evidence>
<feature type="compositionally biased region" description="Low complexity" evidence="7">
    <location>
        <begin position="371"/>
        <end position="398"/>
    </location>
</feature>
<dbReference type="InterPro" id="IPR045275">
    <property type="entry name" value="MscS_archaea/bacteria_type"/>
</dbReference>
<dbReference type="GO" id="GO:0008381">
    <property type="term" value="F:mechanosensitive monoatomic ion channel activity"/>
    <property type="evidence" value="ECO:0007669"/>
    <property type="project" value="InterPro"/>
</dbReference>
<dbReference type="SUPFAM" id="SSF50182">
    <property type="entry name" value="Sm-like ribonucleoproteins"/>
    <property type="match status" value="1"/>
</dbReference>
<dbReference type="AlphaFoldDB" id="A0A830G7T6"/>
<proteinExistence type="inferred from homology"/>
<keyword evidence="12" id="KW-1185">Reference proteome</keyword>
<feature type="transmembrane region" description="Helical" evidence="8">
    <location>
        <begin position="69"/>
        <end position="89"/>
    </location>
</feature>
<dbReference type="Proteomes" id="UP000608850">
    <property type="component" value="Unassembled WGS sequence"/>
</dbReference>
<evidence type="ECO:0000259" key="10">
    <source>
        <dbReference type="Pfam" id="PF21082"/>
    </source>
</evidence>
<dbReference type="Pfam" id="PF21082">
    <property type="entry name" value="MS_channel_3rd"/>
    <property type="match status" value="1"/>
</dbReference>
<dbReference type="PANTHER" id="PTHR30221">
    <property type="entry name" value="SMALL-CONDUCTANCE MECHANOSENSITIVE CHANNEL"/>
    <property type="match status" value="1"/>
</dbReference>
<dbReference type="PANTHER" id="PTHR30221:SF1">
    <property type="entry name" value="SMALL-CONDUCTANCE MECHANOSENSITIVE CHANNEL"/>
    <property type="match status" value="1"/>
</dbReference>
<dbReference type="EMBL" id="BMOQ01000001">
    <property type="protein sequence ID" value="GGN06415.1"/>
    <property type="molecule type" value="Genomic_DNA"/>
</dbReference>
<evidence type="ECO:0000256" key="4">
    <source>
        <dbReference type="ARBA" id="ARBA00022692"/>
    </source>
</evidence>
<dbReference type="Gene3D" id="1.10.287.1260">
    <property type="match status" value="1"/>
</dbReference>
<feature type="compositionally biased region" description="Low complexity" evidence="7">
    <location>
        <begin position="336"/>
        <end position="360"/>
    </location>
</feature>
<comment type="caution">
    <text evidence="11">The sequence shown here is derived from an EMBL/GenBank/DDBJ whole genome shotgun (WGS) entry which is preliminary data.</text>
</comment>
<dbReference type="Gene3D" id="2.30.30.60">
    <property type="match status" value="1"/>
</dbReference>
<comment type="subcellular location">
    <subcellularLocation>
        <location evidence="1">Cell membrane</location>
        <topology evidence="1">Multi-pass membrane protein</topology>
    </subcellularLocation>
</comment>
<evidence type="ECO:0000256" key="1">
    <source>
        <dbReference type="ARBA" id="ARBA00004651"/>
    </source>
</evidence>
<keyword evidence="6 8" id="KW-0472">Membrane</keyword>
<keyword evidence="4 8" id="KW-0812">Transmembrane</keyword>
<evidence type="ECO:0000313" key="11">
    <source>
        <dbReference type="EMBL" id="GGN06415.1"/>
    </source>
</evidence>
<organism evidence="11 12">
    <name type="scientific">Halarchaeum nitratireducens</name>
    <dbReference type="NCBI Taxonomy" id="489913"/>
    <lineage>
        <taxon>Archaea</taxon>
        <taxon>Methanobacteriati</taxon>
        <taxon>Methanobacteriota</taxon>
        <taxon>Stenosarchaea group</taxon>
        <taxon>Halobacteria</taxon>
        <taxon>Halobacteriales</taxon>
        <taxon>Halobacteriaceae</taxon>
    </lineage>
</organism>
<evidence type="ECO:0000256" key="8">
    <source>
        <dbReference type="SAM" id="Phobius"/>
    </source>
</evidence>
<protein>
    <recommendedName>
        <fullName evidence="13">Mechanosensitive ion channel</fullName>
    </recommendedName>
</protein>
<evidence type="ECO:0000259" key="9">
    <source>
        <dbReference type="Pfam" id="PF00924"/>
    </source>
</evidence>
<dbReference type="InterPro" id="IPR011066">
    <property type="entry name" value="MscS_channel_C_sf"/>
</dbReference>
<evidence type="ECO:0000256" key="3">
    <source>
        <dbReference type="ARBA" id="ARBA00022475"/>
    </source>
</evidence>
<accession>A0A830G7T6</accession>
<gene>
    <name evidence="11" type="ORF">GCM10009021_01750</name>
</gene>
<dbReference type="Gene3D" id="3.30.70.100">
    <property type="match status" value="1"/>
</dbReference>
<evidence type="ECO:0000256" key="6">
    <source>
        <dbReference type="ARBA" id="ARBA00023136"/>
    </source>
</evidence>
<feature type="domain" description="Mechanosensitive ion channel MscS" evidence="9">
    <location>
        <begin position="113"/>
        <end position="175"/>
    </location>
</feature>
<dbReference type="Pfam" id="PF00924">
    <property type="entry name" value="MS_channel_2nd"/>
    <property type="match status" value="1"/>
</dbReference>
<dbReference type="InterPro" id="IPR049278">
    <property type="entry name" value="MS_channel_C"/>
</dbReference>
<dbReference type="InterPro" id="IPR023408">
    <property type="entry name" value="MscS_beta-dom_sf"/>
</dbReference>
<dbReference type="GO" id="GO:0005886">
    <property type="term" value="C:plasma membrane"/>
    <property type="evidence" value="ECO:0007669"/>
    <property type="project" value="UniProtKB-SubCell"/>
</dbReference>
<keyword evidence="5 8" id="KW-1133">Transmembrane helix</keyword>
<sequence>MTAVSVARVLDRVVAVITSYHGLLAQLGAFVAIALVVYAVGRLAVVPPLVRAVRARNDENRTLVDATELYARVAIAATALVLATAAAGFGRAFQGSALVVAAATLALGVAGQDVIGNLVSGVFLVADPDFNVGDYVQWGDQEGTVEKVDFRVTRVRTAAGETVTVPNSQLTTNALISPYAGATYRVSETFGVRHDADVETALRLPKEAAEADERIVADPEPTVQVDGFGANSLDVVARYWVGEPTETLIAEVRSAYVRRVADAFEAHDIAPNPASRTDSRVRSRSLTPGRKHATTTVVCRSDTEIRERPGLSSCTGKYRACRTASTPRANSRRTARTTGGPTPTTRVGSGGFRRSPTPSRVRPRDEVSCWRRSGSRPSSPTPPSGNASGSSSSRTASR</sequence>
<evidence type="ECO:0000256" key="5">
    <source>
        <dbReference type="ARBA" id="ARBA00022989"/>
    </source>
</evidence>